<name>A0A8B3RLC4_BIFAN</name>
<gene>
    <name evidence="3" type="ORF">PG2011B_0158</name>
</gene>
<dbReference type="GO" id="GO:0003677">
    <property type="term" value="F:DNA binding"/>
    <property type="evidence" value="ECO:0007669"/>
    <property type="project" value="UniProtKB-KW"/>
</dbReference>
<evidence type="ECO:0000313" key="4">
    <source>
        <dbReference type="Proteomes" id="UP000293613"/>
    </source>
</evidence>
<reference evidence="3 4" key="1">
    <citation type="journal article" date="2019" name="Appl. Environ. Microbiol.">
        <title>Dissecting the evolutionary development of the Bifidobacterium animalis species through comparative genomics analyses.</title>
        <authorList>
            <person name="Lugli G.A."/>
            <person name="Mancino W."/>
            <person name="Milani C."/>
            <person name="Duranti S."/>
            <person name="Mancabelli L."/>
            <person name="Napoli S."/>
            <person name="Mangifesta M."/>
            <person name="Viappiani A."/>
            <person name="Anzalone R."/>
            <person name="Longhi G."/>
            <person name="van Sinderen D."/>
            <person name="Ventura M."/>
            <person name="Turroni F."/>
        </authorList>
    </citation>
    <scope>NUCLEOTIDE SEQUENCE [LARGE SCALE GENOMIC DNA]</scope>
    <source>
        <strain evidence="3 4">2011B</strain>
    </source>
</reference>
<dbReference type="CDD" id="cd00093">
    <property type="entry name" value="HTH_XRE"/>
    <property type="match status" value="1"/>
</dbReference>
<sequence>MRSFNSMLDEQMDDPEFATVFEAEIERLNAAVAVSRARGEARLTQEQLAERSGVSRVTINRIERGKLNPSMKTLSRLARAMGKQVRVSIS</sequence>
<dbReference type="InterPro" id="IPR001387">
    <property type="entry name" value="Cro/C1-type_HTH"/>
</dbReference>
<dbReference type="AlphaFoldDB" id="A0A8B3RLC4"/>
<evidence type="ECO:0000313" key="3">
    <source>
        <dbReference type="EMBL" id="RYM96924.1"/>
    </source>
</evidence>
<dbReference type="PANTHER" id="PTHR46797:SF1">
    <property type="entry name" value="METHYLPHOSPHONATE SYNTHASE"/>
    <property type="match status" value="1"/>
</dbReference>
<dbReference type="SMART" id="SM00530">
    <property type="entry name" value="HTH_XRE"/>
    <property type="match status" value="1"/>
</dbReference>
<dbReference type="GO" id="GO:0003700">
    <property type="term" value="F:DNA-binding transcription factor activity"/>
    <property type="evidence" value="ECO:0007669"/>
    <property type="project" value="TreeGrafter"/>
</dbReference>
<dbReference type="Proteomes" id="UP000293613">
    <property type="component" value="Unassembled WGS sequence"/>
</dbReference>
<keyword evidence="1" id="KW-0238">DNA-binding</keyword>
<dbReference type="PROSITE" id="PS50943">
    <property type="entry name" value="HTH_CROC1"/>
    <property type="match status" value="1"/>
</dbReference>
<evidence type="ECO:0000259" key="2">
    <source>
        <dbReference type="PROSITE" id="PS50943"/>
    </source>
</evidence>
<dbReference type="InterPro" id="IPR010982">
    <property type="entry name" value="Lambda_DNA-bd_dom_sf"/>
</dbReference>
<organism evidence="3 4">
    <name type="scientific">Bifidobacterium animalis subsp. lactis</name>
    <name type="common">Bifidobacterium lactis</name>
    <dbReference type="NCBI Taxonomy" id="302911"/>
    <lineage>
        <taxon>Bacteria</taxon>
        <taxon>Bacillati</taxon>
        <taxon>Actinomycetota</taxon>
        <taxon>Actinomycetes</taxon>
        <taxon>Bifidobacteriales</taxon>
        <taxon>Bifidobacteriaceae</taxon>
        <taxon>Bifidobacterium</taxon>
    </lineage>
</organism>
<dbReference type="PANTHER" id="PTHR46797">
    <property type="entry name" value="HTH-TYPE TRANSCRIPTIONAL REGULATOR"/>
    <property type="match status" value="1"/>
</dbReference>
<dbReference type="Pfam" id="PF01381">
    <property type="entry name" value="HTH_3"/>
    <property type="match status" value="1"/>
</dbReference>
<dbReference type="GO" id="GO:0005829">
    <property type="term" value="C:cytosol"/>
    <property type="evidence" value="ECO:0007669"/>
    <property type="project" value="TreeGrafter"/>
</dbReference>
<dbReference type="EMBL" id="RSCO01000008">
    <property type="protein sequence ID" value="RYM96924.1"/>
    <property type="molecule type" value="Genomic_DNA"/>
</dbReference>
<comment type="caution">
    <text evidence="3">The sequence shown here is derived from an EMBL/GenBank/DDBJ whole genome shotgun (WGS) entry which is preliminary data.</text>
</comment>
<dbReference type="SUPFAM" id="SSF47413">
    <property type="entry name" value="lambda repressor-like DNA-binding domains"/>
    <property type="match status" value="1"/>
</dbReference>
<proteinExistence type="predicted"/>
<feature type="domain" description="HTH cro/C1-type" evidence="2">
    <location>
        <begin position="34"/>
        <end position="88"/>
    </location>
</feature>
<protein>
    <submittedName>
        <fullName evidence="3">Transcriptional regulator</fullName>
    </submittedName>
</protein>
<evidence type="ECO:0000256" key="1">
    <source>
        <dbReference type="ARBA" id="ARBA00023125"/>
    </source>
</evidence>
<dbReference type="Gene3D" id="1.10.260.40">
    <property type="entry name" value="lambda repressor-like DNA-binding domains"/>
    <property type="match status" value="1"/>
</dbReference>
<accession>A0A8B3RLC4</accession>
<dbReference type="RefSeq" id="WP_130077110.1">
    <property type="nucleotide sequence ID" value="NZ_RSCO01000008.1"/>
</dbReference>
<dbReference type="InterPro" id="IPR050807">
    <property type="entry name" value="TransReg_Diox_bact_type"/>
</dbReference>